<feature type="domain" description="tRNA methyltransferase TRMD/TRM10-type" evidence="1">
    <location>
        <begin position="5"/>
        <end position="100"/>
    </location>
</feature>
<reference evidence="2" key="2">
    <citation type="journal article" date="2014" name="ISME J.">
        <title>Microbial stratification in low pH oxic and suboxic macroscopic growths along an acid mine drainage.</title>
        <authorList>
            <person name="Mendez-Garcia C."/>
            <person name="Mesa V."/>
            <person name="Sprenger R.R."/>
            <person name="Richter M."/>
            <person name="Diez M.S."/>
            <person name="Solano J."/>
            <person name="Bargiela R."/>
            <person name="Golyshina O.V."/>
            <person name="Manteca A."/>
            <person name="Ramos J.L."/>
            <person name="Gallego J.R."/>
            <person name="Llorente I."/>
            <person name="Martins Dos Santos V.A."/>
            <person name="Jensen O.N."/>
            <person name="Pelaez A.I."/>
            <person name="Sanchez J."/>
            <person name="Ferrer M."/>
        </authorList>
    </citation>
    <scope>NUCLEOTIDE SEQUENCE</scope>
</reference>
<proteinExistence type="predicted"/>
<dbReference type="EMBL" id="AUZX01002041">
    <property type="protein sequence ID" value="EQD77769.1"/>
    <property type="molecule type" value="Genomic_DNA"/>
</dbReference>
<dbReference type="InterPro" id="IPR029028">
    <property type="entry name" value="Alpha/beta_knot_MTases"/>
</dbReference>
<gene>
    <name evidence="2" type="ORF">B1A_02752</name>
</gene>
<protein>
    <submittedName>
        <fullName evidence="2">tRNA (Guanine-N1)-methyltransferase</fullName>
    </submittedName>
</protein>
<reference evidence="2" key="1">
    <citation type="submission" date="2013-08" db="EMBL/GenBank/DDBJ databases">
        <authorList>
            <person name="Mendez C."/>
            <person name="Richter M."/>
            <person name="Ferrer M."/>
            <person name="Sanchez J."/>
        </authorList>
    </citation>
    <scope>NUCLEOTIDE SEQUENCE</scope>
</reference>
<keyword evidence="2" id="KW-0808">Transferase</keyword>
<dbReference type="PANTHER" id="PTHR46417:SF1">
    <property type="entry name" value="TRNA (GUANINE-N(1)-)-METHYLTRANSFERASE"/>
    <property type="match status" value="1"/>
</dbReference>
<dbReference type="Pfam" id="PF01746">
    <property type="entry name" value="tRNA_m1G_MT"/>
    <property type="match status" value="1"/>
</dbReference>
<dbReference type="GO" id="GO:0005829">
    <property type="term" value="C:cytosol"/>
    <property type="evidence" value="ECO:0007669"/>
    <property type="project" value="TreeGrafter"/>
</dbReference>
<sequence>MTYVFDVVTLFPEMFSALTQHGVTRRALEQGIWSFTPWNPRVFTTDNYHTVDDRPYGGGPGMVMLPDPLLKALNAARARQRELGVEPHVVYLSPQGKPLDHGR</sequence>
<dbReference type="GO" id="GO:0002939">
    <property type="term" value="P:tRNA N1-guanine methylation"/>
    <property type="evidence" value="ECO:0007669"/>
    <property type="project" value="TreeGrafter"/>
</dbReference>
<evidence type="ECO:0000313" key="2">
    <source>
        <dbReference type="EMBL" id="EQD77769.1"/>
    </source>
</evidence>
<dbReference type="SUPFAM" id="SSF75217">
    <property type="entry name" value="alpha/beta knot"/>
    <property type="match status" value="1"/>
</dbReference>
<organism evidence="2">
    <name type="scientific">mine drainage metagenome</name>
    <dbReference type="NCBI Taxonomy" id="410659"/>
    <lineage>
        <taxon>unclassified sequences</taxon>
        <taxon>metagenomes</taxon>
        <taxon>ecological metagenomes</taxon>
    </lineage>
</organism>
<keyword evidence="2" id="KW-0489">Methyltransferase</keyword>
<dbReference type="GO" id="GO:0052906">
    <property type="term" value="F:tRNA (guanine(37)-N1)-methyltransferase activity"/>
    <property type="evidence" value="ECO:0007669"/>
    <property type="project" value="InterPro"/>
</dbReference>
<dbReference type="InterPro" id="IPR029026">
    <property type="entry name" value="tRNA_m1G_MTases_N"/>
</dbReference>
<dbReference type="InterPro" id="IPR002649">
    <property type="entry name" value="tRNA_m1G_MeTrfase_TrmD"/>
</dbReference>
<dbReference type="PANTHER" id="PTHR46417">
    <property type="entry name" value="TRNA (GUANINE-N(1)-)-METHYLTRANSFERASE"/>
    <property type="match status" value="1"/>
</dbReference>
<dbReference type="Gene3D" id="3.40.1280.10">
    <property type="match status" value="1"/>
</dbReference>
<name>T1D8L9_9ZZZZ</name>
<accession>T1D8L9</accession>
<dbReference type="AlphaFoldDB" id="T1D8L9"/>
<feature type="non-terminal residue" evidence="2">
    <location>
        <position position="103"/>
    </location>
</feature>
<evidence type="ECO:0000259" key="1">
    <source>
        <dbReference type="Pfam" id="PF01746"/>
    </source>
</evidence>
<dbReference type="InterPro" id="IPR016009">
    <property type="entry name" value="tRNA_MeTrfase_TRMD/TRM10"/>
</dbReference>
<comment type="caution">
    <text evidence="2">The sequence shown here is derived from an EMBL/GenBank/DDBJ whole genome shotgun (WGS) entry which is preliminary data.</text>
</comment>